<keyword evidence="2" id="KW-0378">Hydrolase</keyword>
<dbReference type="Pfam" id="PF12146">
    <property type="entry name" value="Hydrolase_4"/>
    <property type="match status" value="1"/>
</dbReference>
<proteinExistence type="predicted"/>
<evidence type="ECO:0000313" key="2">
    <source>
        <dbReference type="EMBL" id="MBN8661890.1"/>
    </source>
</evidence>
<gene>
    <name evidence="2" type="ORF">J0M35_16100</name>
</gene>
<dbReference type="PANTHER" id="PTHR12277:SF81">
    <property type="entry name" value="PROTEIN ABHD13"/>
    <property type="match status" value="1"/>
</dbReference>
<dbReference type="Proteomes" id="UP000664277">
    <property type="component" value="Unassembled WGS sequence"/>
</dbReference>
<accession>A0A8J7PN46</accession>
<protein>
    <submittedName>
        <fullName evidence="2">Alpha/beta hydrolase</fullName>
    </submittedName>
</protein>
<dbReference type="InterPro" id="IPR029058">
    <property type="entry name" value="AB_hydrolase_fold"/>
</dbReference>
<sequence length="258" mass="28429">MSWKTCLPILDRDLKCQTSELSIPTLNGNKLAGLYIKNPRSKFLTIVNHGNAGNIGHRIVIAANLIGAGSSVLLYDYQGYGESGGQAKLSNLVPDARAAYDYATNKLGYPSSSIILYGESIGCGVTSGVMKERTPRAFILQSPFVSLMKTAKDKLFFMRTLPDFIDPEPQLNNLASVEKAHPPLLLMHGDKDITLPCKYSQELYKKASQPKQIFLVKGADHNDIYCRSDNSVLLTLKNFIESISSQSANQANQQIQER</sequence>
<dbReference type="EMBL" id="JAFLCK010000026">
    <property type="protein sequence ID" value="MBN8661890.1"/>
    <property type="molecule type" value="Genomic_DNA"/>
</dbReference>
<dbReference type="AlphaFoldDB" id="A0A8J7PN46"/>
<dbReference type="SUPFAM" id="SSF53474">
    <property type="entry name" value="alpha/beta-Hydrolases"/>
    <property type="match status" value="1"/>
</dbReference>
<dbReference type="Gene3D" id="3.40.50.1820">
    <property type="entry name" value="alpha/beta hydrolase"/>
    <property type="match status" value="1"/>
</dbReference>
<dbReference type="PANTHER" id="PTHR12277">
    <property type="entry name" value="ALPHA/BETA HYDROLASE DOMAIN-CONTAINING PROTEIN"/>
    <property type="match status" value="1"/>
</dbReference>
<name>A0A8J7PN46_9BACT</name>
<dbReference type="InterPro" id="IPR022742">
    <property type="entry name" value="Hydrolase_4"/>
</dbReference>
<evidence type="ECO:0000313" key="3">
    <source>
        <dbReference type="Proteomes" id="UP000664277"/>
    </source>
</evidence>
<feature type="domain" description="Serine aminopeptidase S33" evidence="1">
    <location>
        <begin position="45"/>
        <end position="151"/>
    </location>
</feature>
<evidence type="ECO:0000259" key="1">
    <source>
        <dbReference type="Pfam" id="PF12146"/>
    </source>
</evidence>
<organism evidence="2 3">
    <name type="scientific">Candidatus Obscuribacter phosphatis</name>
    <dbReference type="NCBI Taxonomy" id="1906157"/>
    <lineage>
        <taxon>Bacteria</taxon>
        <taxon>Bacillati</taxon>
        <taxon>Candidatus Melainabacteria</taxon>
        <taxon>Candidatus Obscuribacterales</taxon>
        <taxon>Candidatus Obscuribacteraceae</taxon>
        <taxon>Candidatus Obscuribacter</taxon>
    </lineage>
</organism>
<comment type="caution">
    <text evidence="2">The sequence shown here is derived from an EMBL/GenBank/DDBJ whole genome shotgun (WGS) entry which is preliminary data.</text>
</comment>
<dbReference type="GO" id="GO:0016787">
    <property type="term" value="F:hydrolase activity"/>
    <property type="evidence" value="ECO:0007669"/>
    <property type="project" value="UniProtKB-KW"/>
</dbReference>
<reference evidence="2" key="1">
    <citation type="submission" date="2021-02" db="EMBL/GenBank/DDBJ databases">
        <title>Genome-Resolved Metagenomics of a Microbial Community Performing Photosynthetic Biological Nutrient Removal.</title>
        <authorList>
            <person name="Mcdaniel E.A."/>
        </authorList>
    </citation>
    <scope>NUCLEOTIDE SEQUENCE</scope>
    <source>
        <strain evidence="2">UWPOB_OBS1</strain>
    </source>
</reference>